<proteinExistence type="predicted"/>
<dbReference type="InterPro" id="IPR001005">
    <property type="entry name" value="SANT/Myb"/>
</dbReference>
<name>B6ZKL9_9POAL</name>
<gene>
    <name evidence="4" type="primary">sh4 homologue</name>
</gene>
<dbReference type="PANTHER" id="PTHR33492">
    <property type="entry name" value="OSJNBA0043A12.37 PROTEIN-RELATED"/>
    <property type="match status" value="1"/>
</dbReference>
<evidence type="ECO:0000313" key="4">
    <source>
        <dbReference type="EMBL" id="BAH02657.1"/>
    </source>
</evidence>
<evidence type="ECO:0000259" key="3">
    <source>
        <dbReference type="PROSITE" id="PS50090"/>
    </source>
</evidence>
<sequence>MSAGSSDPSPSSSAAASPLALLRPHPHAHGGHLTPPSPASAPAPPPPSPASAPRDYRKGNWTLHETLILITAKRLDDDRRAGGVHGHGHGHAAHGAAAAGSPTTPRSAEQRWKWVENYCWNHGCLRSQNQCNDKWDNLLRDYKKVRDYETRTAATATAAAAAAPGGGGVGAAVPSYWTMERHERKDRNLPTNLAPEVFDALTDVLTRRAARRGGAAIAAAPTPPLALPPPPPPPPIEPPSPPKPLVAQARAPPPPPLPLPTAVAPPATSVSAGDELTGSSESGEEEGSEDDGEEPEPKRRRLNRLGSSVVRSATVLARTLVTCEEKRERRHREVLELEERRLRLEEQRTEVRRQGFAGLISAVNSLSGAIHALVTDHRSGDSASR</sequence>
<feature type="region of interest" description="Disordered" evidence="2">
    <location>
        <begin position="79"/>
        <end position="108"/>
    </location>
</feature>
<feature type="region of interest" description="Disordered" evidence="2">
    <location>
        <begin position="1"/>
        <end position="57"/>
    </location>
</feature>
<protein>
    <submittedName>
        <fullName evidence="4">Sh4 homologue protein</fullName>
    </submittedName>
</protein>
<dbReference type="InterPro" id="IPR044822">
    <property type="entry name" value="Myb_DNA-bind_4"/>
</dbReference>
<feature type="compositionally biased region" description="Pro residues" evidence="2">
    <location>
        <begin position="35"/>
        <end position="50"/>
    </location>
</feature>
<dbReference type="AlphaFoldDB" id="B6ZKL9"/>
<feature type="compositionally biased region" description="Acidic residues" evidence="2">
    <location>
        <begin position="282"/>
        <end position="294"/>
    </location>
</feature>
<feature type="domain" description="Myb-like" evidence="3">
    <location>
        <begin position="53"/>
        <end position="139"/>
    </location>
</feature>
<reference evidence="4" key="1">
    <citation type="submission" date="2008-08" db="EMBL/GenBank/DDBJ databases">
        <title>sh4 homologue sequence of Echinochloa.</title>
        <authorList>
            <person name="Aoki D."/>
            <person name="Yamaguchi Y."/>
        </authorList>
    </citation>
    <scope>NUCLEOTIDE SEQUENCE</scope>
    <source>
        <strain evidence="4">Ec/01-Ar-01</strain>
    </source>
</reference>
<dbReference type="Pfam" id="PF13837">
    <property type="entry name" value="Myb_DNA-bind_4"/>
    <property type="match status" value="1"/>
</dbReference>
<dbReference type="PROSITE" id="PS50090">
    <property type="entry name" value="MYB_LIKE"/>
    <property type="match status" value="1"/>
</dbReference>
<feature type="coiled-coil region" evidence="1">
    <location>
        <begin position="327"/>
        <end position="354"/>
    </location>
</feature>
<dbReference type="EMBL" id="AB455328">
    <property type="protein sequence ID" value="BAH02657.1"/>
    <property type="molecule type" value="Genomic_DNA"/>
</dbReference>
<dbReference type="PANTHER" id="PTHR33492:SF11">
    <property type="entry name" value="OS04G0670900 PROTEIN"/>
    <property type="match status" value="1"/>
</dbReference>
<feature type="compositionally biased region" description="Low complexity" evidence="2">
    <location>
        <begin position="1"/>
        <end position="23"/>
    </location>
</feature>
<keyword evidence="1" id="KW-0175">Coiled coil</keyword>
<feature type="compositionally biased region" description="Low complexity" evidence="2">
    <location>
        <begin position="260"/>
        <end position="272"/>
    </location>
</feature>
<dbReference type="Gene3D" id="1.10.10.60">
    <property type="entry name" value="Homeodomain-like"/>
    <property type="match status" value="1"/>
</dbReference>
<feature type="region of interest" description="Disordered" evidence="2">
    <location>
        <begin position="212"/>
        <end position="306"/>
    </location>
</feature>
<organism evidence="4">
    <name type="scientific">Echinochloa crus-pavonis</name>
    <dbReference type="NCBI Taxonomy" id="338579"/>
    <lineage>
        <taxon>Eukaryota</taxon>
        <taxon>Viridiplantae</taxon>
        <taxon>Streptophyta</taxon>
        <taxon>Embryophyta</taxon>
        <taxon>Tracheophyta</taxon>
        <taxon>Spermatophyta</taxon>
        <taxon>Magnoliopsida</taxon>
        <taxon>Liliopsida</taxon>
        <taxon>Poales</taxon>
        <taxon>Poaceae</taxon>
        <taxon>PACMAD clade</taxon>
        <taxon>Panicoideae</taxon>
        <taxon>Panicodae</taxon>
        <taxon>Paniceae</taxon>
        <taxon>Boivinellinae</taxon>
        <taxon>Echinochloa</taxon>
    </lineage>
</organism>
<accession>B6ZKL9</accession>
<feature type="compositionally biased region" description="Pro residues" evidence="2">
    <location>
        <begin position="221"/>
        <end position="244"/>
    </location>
</feature>
<evidence type="ECO:0000256" key="2">
    <source>
        <dbReference type="SAM" id="MobiDB-lite"/>
    </source>
</evidence>
<evidence type="ECO:0000256" key="1">
    <source>
        <dbReference type="SAM" id="Coils"/>
    </source>
</evidence>